<dbReference type="Gene3D" id="3.60.10.10">
    <property type="entry name" value="Endonuclease/exonuclease/phosphatase"/>
    <property type="match status" value="1"/>
</dbReference>
<name>D5LB39_BOMMO</name>
<evidence type="ECO:0000259" key="1">
    <source>
        <dbReference type="PROSITE" id="PS50878"/>
    </source>
</evidence>
<keyword evidence="2" id="KW-0548">Nucleotidyltransferase</keyword>
<dbReference type="Pfam" id="PF00078">
    <property type="entry name" value="RVT_1"/>
    <property type="match status" value="1"/>
</dbReference>
<protein>
    <submittedName>
        <fullName evidence="2">Endonuclease-reverse transcriptase</fullName>
    </submittedName>
</protein>
<dbReference type="GO" id="GO:0003964">
    <property type="term" value="F:RNA-directed DNA polymerase activity"/>
    <property type="evidence" value="ECO:0007669"/>
    <property type="project" value="UniProtKB-KW"/>
</dbReference>
<keyword evidence="2" id="KW-0378">Hydrolase</keyword>
<dbReference type="GO" id="GO:0004519">
    <property type="term" value="F:endonuclease activity"/>
    <property type="evidence" value="ECO:0007669"/>
    <property type="project" value="UniProtKB-KW"/>
</dbReference>
<reference evidence="2" key="1">
    <citation type="journal article" date="2010" name="BMC Evol. Biol.">
        <title>Generation of microsatellite repeat families by RTE retrotransposons in lepidopteran genomes.</title>
        <authorList>
            <person name="Tay W.T."/>
            <person name="Behere G.T."/>
            <person name="Batterham P."/>
            <person name="Heckel D.G."/>
        </authorList>
    </citation>
    <scope>NUCLEOTIDE SEQUENCE</scope>
</reference>
<dbReference type="Pfam" id="PF03372">
    <property type="entry name" value="Exo_endo_phos"/>
    <property type="match status" value="1"/>
</dbReference>
<keyword evidence="2" id="KW-0540">Nuclease</keyword>
<proteinExistence type="predicted"/>
<evidence type="ECO:0000313" key="2">
    <source>
        <dbReference type="EMBL" id="ADF18553.1"/>
    </source>
</evidence>
<dbReference type="InterPro" id="IPR043502">
    <property type="entry name" value="DNA/RNA_pol_sf"/>
</dbReference>
<keyword evidence="2" id="KW-0695">RNA-directed DNA polymerase</keyword>
<dbReference type="CDD" id="cd09076">
    <property type="entry name" value="L1-EN"/>
    <property type="match status" value="1"/>
</dbReference>
<dbReference type="SUPFAM" id="SSF56672">
    <property type="entry name" value="DNA/RNA polymerases"/>
    <property type="match status" value="1"/>
</dbReference>
<dbReference type="AlphaFoldDB" id="D5LB39"/>
<dbReference type="EMBL" id="GU815090">
    <property type="protein sequence ID" value="ADF18553.1"/>
    <property type="molecule type" value="Genomic_DNA"/>
</dbReference>
<dbReference type="InterPro" id="IPR000477">
    <property type="entry name" value="RT_dom"/>
</dbReference>
<dbReference type="PANTHER" id="PTHR47027:SF8">
    <property type="entry name" value="RIBONUCLEASE H"/>
    <property type="match status" value="1"/>
</dbReference>
<sequence length="989" mass="113052">MRVLCHAIRLTPGAIVIPGSHGGKYATGHCTVDHQVGSGNYATGDGTGKSKTQLRKYLRIGTLNVRGMLKPGKQEVIEREMLRCKIDILGLSEVHRRGSGHIKTANGNILYFSGSENHSGNGVAIILPQKLESSVLGYKTPSDRIIAVKLDARPVPINIVQVYAPTSQSEEIISDQFYFELDDLLRTIPSKEVTVVYGDWNAKVGTTRGDVLLGATVGNFGLGVRNDRGEKFLQFCVENQLVIMNTWFEHHPRRLYTWISPSGHRNQIDYITIKSRWRSSVLNTKTLPGADCGSDHQLVVADFRLRLKVIKPKFPINIELNKPALDHFHKTVDMNIRSMLWDPCGSSEANWNNLKKVVLDTAKQSRDLHKAVPKHEEWISKESWMLIEERKRLKEQGIVNNSQKERYNQLHAEIQRSTRRDRDEHINNMCEEIEGHADKVQTKDLFLKVKQLTGVFKPKKWIIEDSRGNTLTEMEHVLERWRNYCYDLYRDEDNLCTAKIWDDHLEEPPILLSEVEYAIQKLKHKVVGPDGVSAAMLQSLGSEGINIIHQICTKIWKTGQWPSDWTKSAIVPLHKKGSTAKCENYRTLSLMSHASKILLRIINSRLSAFIDHQIPREQTGFVAGKGTREQILNVRVLIEKFREFNKPLVLCFIDYAKAFDCVRWSSMFDVLIDMGVPSHLILLIRNLYLDGSCFVKLDNRRSRSFHTEHGVRQGCILSPKLFNIYGEYIMRRALEGWNGGISVGGETLTNLKYADDTTMLASDEEEMAILLNRVEEESAKLGLIIIMIIDRAQLFPRSDALSGYEKVAEFIYLGSQITSEGGCTGEIRRRSGMAKSAMTIRYKTKARLVRALIFPIFLYGAETWCIKSRDIKKIDAFEMWVWRRMLRIPWTAMRTNESILRQLDIRKRLSSICRERVMSFFGHIMRSSRHELEKLIITGRIEGKRAVGRTPARWSDLAREALGGSLYHAVHATHDRVHWKYIACGRDPQ</sequence>
<keyword evidence="2" id="KW-0255">Endonuclease</keyword>
<dbReference type="CDD" id="cd01650">
    <property type="entry name" value="RT_nLTR_like"/>
    <property type="match status" value="1"/>
</dbReference>
<accession>D5LB39</accession>
<dbReference type="PROSITE" id="PS50878">
    <property type="entry name" value="RT_POL"/>
    <property type="match status" value="1"/>
</dbReference>
<dbReference type="PANTHER" id="PTHR47027">
    <property type="entry name" value="REVERSE TRANSCRIPTASE DOMAIN-CONTAINING PROTEIN"/>
    <property type="match status" value="1"/>
</dbReference>
<dbReference type="InterPro" id="IPR005135">
    <property type="entry name" value="Endo/exonuclease/phosphatase"/>
</dbReference>
<keyword evidence="2" id="KW-0808">Transferase</keyword>
<dbReference type="SUPFAM" id="SSF56219">
    <property type="entry name" value="DNase I-like"/>
    <property type="match status" value="1"/>
</dbReference>
<dbReference type="InterPro" id="IPR036691">
    <property type="entry name" value="Endo/exonu/phosph_ase_sf"/>
</dbReference>
<feature type="domain" description="Reverse transcriptase" evidence="1">
    <location>
        <begin position="554"/>
        <end position="817"/>
    </location>
</feature>
<organism evidence="2">
    <name type="scientific">Bombyx mori</name>
    <name type="common">Silk moth</name>
    <dbReference type="NCBI Taxonomy" id="7091"/>
    <lineage>
        <taxon>Eukaryota</taxon>
        <taxon>Metazoa</taxon>
        <taxon>Ecdysozoa</taxon>
        <taxon>Arthropoda</taxon>
        <taxon>Hexapoda</taxon>
        <taxon>Insecta</taxon>
        <taxon>Pterygota</taxon>
        <taxon>Neoptera</taxon>
        <taxon>Endopterygota</taxon>
        <taxon>Lepidoptera</taxon>
        <taxon>Glossata</taxon>
        <taxon>Ditrysia</taxon>
        <taxon>Bombycoidea</taxon>
        <taxon>Bombycidae</taxon>
        <taxon>Bombycinae</taxon>
        <taxon>Bombyx</taxon>
    </lineage>
</organism>